<protein>
    <submittedName>
        <fullName evidence="1">Uncharacterized protein</fullName>
    </submittedName>
</protein>
<dbReference type="AlphaFoldDB" id="A0A8I1ECF7"/>
<dbReference type="RefSeq" id="WP_198746725.1">
    <property type="nucleotide sequence ID" value="NZ_JAEHTE010000002.1"/>
</dbReference>
<evidence type="ECO:0000313" key="1">
    <source>
        <dbReference type="EMBL" id="MBI6883111.1"/>
    </source>
</evidence>
<proteinExistence type="predicted"/>
<dbReference type="Proteomes" id="UP000637061">
    <property type="component" value="Unassembled WGS sequence"/>
</dbReference>
<gene>
    <name evidence="1" type="ORF">JEU22_04215</name>
</gene>
<dbReference type="EMBL" id="JAEHTE010000002">
    <property type="protein sequence ID" value="MBI6883111.1"/>
    <property type="molecule type" value="Genomic_DNA"/>
</dbReference>
<comment type="caution">
    <text evidence="1">The sequence shown here is derived from an EMBL/GenBank/DDBJ whole genome shotgun (WGS) entry which is preliminary data.</text>
</comment>
<sequence>MSDKKKIPAARWRSTPRLKGLAAIGQGPRGMELRANEVTLITVAPHYGGGHRIVTGWYWYGMGQNTCGSPVATLEDAKAQAAKFYKDNKDALVAQE</sequence>
<evidence type="ECO:0000313" key="2">
    <source>
        <dbReference type="Proteomes" id="UP000637061"/>
    </source>
</evidence>
<accession>A0A8I1ECF7</accession>
<name>A0A8I1ECF7_PSEPU</name>
<reference evidence="1" key="1">
    <citation type="submission" date="2020-12" db="EMBL/GenBank/DDBJ databases">
        <title>Enhanced detection system for hospital associated transmission using whole genome sequencing surveillance.</title>
        <authorList>
            <person name="Harrison L.H."/>
            <person name="Van Tyne D."/>
            <person name="Marsh J.W."/>
            <person name="Griffith M.P."/>
            <person name="Snyder D.J."/>
            <person name="Cooper V.S."/>
            <person name="Mustapha M."/>
        </authorList>
    </citation>
    <scope>NUCLEOTIDE SEQUENCE</scope>
    <source>
        <strain evidence="1">PSB00042</strain>
    </source>
</reference>
<organism evidence="1 2">
    <name type="scientific">Pseudomonas putida</name>
    <name type="common">Arthrobacter siderocapsulatus</name>
    <dbReference type="NCBI Taxonomy" id="303"/>
    <lineage>
        <taxon>Bacteria</taxon>
        <taxon>Pseudomonadati</taxon>
        <taxon>Pseudomonadota</taxon>
        <taxon>Gammaproteobacteria</taxon>
        <taxon>Pseudomonadales</taxon>
        <taxon>Pseudomonadaceae</taxon>
        <taxon>Pseudomonas</taxon>
    </lineage>
</organism>